<dbReference type="EMBL" id="CP026604">
    <property type="protein sequence ID" value="AWB67372.1"/>
    <property type="molecule type" value="Genomic_DNA"/>
</dbReference>
<evidence type="ECO:0000256" key="10">
    <source>
        <dbReference type="SAM" id="MobiDB-lite"/>
    </source>
</evidence>
<dbReference type="KEGG" id="cate:C2869_13400"/>
<dbReference type="PANTHER" id="PTHR34982">
    <property type="entry name" value="YOP PROTEINS TRANSLOCATION PROTEIN L"/>
    <property type="match status" value="1"/>
</dbReference>
<evidence type="ECO:0000256" key="4">
    <source>
        <dbReference type="ARBA" id="ARBA00016507"/>
    </source>
</evidence>
<dbReference type="PRINTS" id="PR01003">
    <property type="entry name" value="FLGFLIH"/>
</dbReference>
<dbReference type="NCBIfam" id="NF004270">
    <property type="entry name" value="PRK05687.2-1"/>
    <property type="match status" value="1"/>
</dbReference>
<dbReference type="InterPro" id="IPR018035">
    <property type="entry name" value="Flagellar_FliH/T3SS_HrpE"/>
</dbReference>
<accession>A0A2S0VT62</accession>
<feature type="domain" description="Flagellar assembly protein FliH/Type III secretion system HrpE" evidence="11">
    <location>
        <begin position="125"/>
        <end position="252"/>
    </location>
</feature>
<dbReference type="InterPro" id="IPR051472">
    <property type="entry name" value="T3SS_Stator/FliH"/>
</dbReference>
<evidence type="ECO:0000256" key="3">
    <source>
        <dbReference type="ARBA" id="ARBA00006602"/>
    </source>
</evidence>
<keyword evidence="6" id="KW-0963">Cytoplasm</keyword>
<evidence type="ECO:0000256" key="1">
    <source>
        <dbReference type="ARBA" id="ARBA00003041"/>
    </source>
</evidence>
<evidence type="ECO:0000256" key="6">
    <source>
        <dbReference type="ARBA" id="ARBA00022490"/>
    </source>
</evidence>
<keyword evidence="13" id="KW-1185">Reference proteome</keyword>
<evidence type="ECO:0000313" key="12">
    <source>
        <dbReference type="EMBL" id="AWB67372.1"/>
    </source>
</evidence>
<dbReference type="AlphaFoldDB" id="A0A2S0VT62"/>
<organism evidence="12 13">
    <name type="scientific">Saccharobesus litoralis</name>
    <dbReference type="NCBI Taxonomy" id="2172099"/>
    <lineage>
        <taxon>Bacteria</taxon>
        <taxon>Pseudomonadati</taxon>
        <taxon>Pseudomonadota</taxon>
        <taxon>Gammaproteobacteria</taxon>
        <taxon>Alteromonadales</taxon>
        <taxon>Alteromonadaceae</taxon>
        <taxon>Saccharobesus</taxon>
    </lineage>
</organism>
<dbReference type="Proteomes" id="UP000244441">
    <property type="component" value="Chromosome"/>
</dbReference>
<dbReference type="GO" id="GO:0005829">
    <property type="term" value="C:cytosol"/>
    <property type="evidence" value="ECO:0007669"/>
    <property type="project" value="TreeGrafter"/>
</dbReference>
<dbReference type="OrthoDB" id="8480773at2"/>
<dbReference type="PANTHER" id="PTHR34982:SF1">
    <property type="entry name" value="FLAGELLAR ASSEMBLY PROTEIN FLIH"/>
    <property type="match status" value="1"/>
</dbReference>
<dbReference type="GO" id="GO:0009288">
    <property type="term" value="C:bacterial-type flagellum"/>
    <property type="evidence" value="ECO:0007669"/>
    <property type="project" value="InterPro"/>
</dbReference>
<evidence type="ECO:0000256" key="2">
    <source>
        <dbReference type="ARBA" id="ARBA00004496"/>
    </source>
</evidence>
<proteinExistence type="inferred from homology"/>
<dbReference type="InterPro" id="IPR000563">
    <property type="entry name" value="Flag_FliH"/>
</dbReference>
<dbReference type="RefSeq" id="WP_108603419.1">
    <property type="nucleotide sequence ID" value="NZ_CP026604.1"/>
</dbReference>
<evidence type="ECO:0000256" key="5">
    <source>
        <dbReference type="ARBA" id="ARBA00022448"/>
    </source>
</evidence>
<sequence>MSEQHKSKHFIKAGEALAAESKTWNLPPVTGDEKPPEYTNAMRKPEGWVYEPPEPEEEPPQPPTLEEIEAIRQAAYDEGFAEGKEAGFNQGLAEGQEKGHAEGLEQGTQTGIEQGLEQGKGLIEEKADAWNQILDAINTPLRHIDEHVEQEIVNLASHLAKAVVKTELKTNKDILIKTVKDAVDALPINNSQFEIHLHPNDIQTITDVYTEEGIEKKGWRLMAEPAMQTGSCEIKTQSSSVTYTIEQRIEEILDRFLQDSQSSH</sequence>
<dbReference type="GO" id="GO:0003774">
    <property type="term" value="F:cytoskeletal motor activity"/>
    <property type="evidence" value="ECO:0007669"/>
    <property type="project" value="InterPro"/>
</dbReference>
<gene>
    <name evidence="12" type="ORF">C2869_13400</name>
</gene>
<keyword evidence="8" id="KW-0653">Protein transport</keyword>
<evidence type="ECO:0000259" key="11">
    <source>
        <dbReference type="Pfam" id="PF02108"/>
    </source>
</evidence>
<keyword evidence="5" id="KW-0813">Transport</keyword>
<dbReference type="GO" id="GO:0015031">
    <property type="term" value="P:protein transport"/>
    <property type="evidence" value="ECO:0007669"/>
    <property type="project" value="UniProtKB-KW"/>
</dbReference>
<comment type="function">
    <text evidence="1">Needed for flagellar regrowth and assembly.</text>
</comment>
<keyword evidence="9" id="KW-1006">Bacterial flagellum protein export</keyword>
<name>A0A2S0VT62_9ALTE</name>
<comment type="similarity">
    <text evidence="3">Belongs to the FliH family.</text>
</comment>
<evidence type="ECO:0000256" key="7">
    <source>
        <dbReference type="ARBA" id="ARBA00022795"/>
    </source>
</evidence>
<dbReference type="Pfam" id="PF02108">
    <property type="entry name" value="FliH"/>
    <property type="match status" value="1"/>
</dbReference>
<feature type="region of interest" description="Disordered" evidence="10">
    <location>
        <begin position="22"/>
        <end position="63"/>
    </location>
</feature>
<dbReference type="GO" id="GO:0071973">
    <property type="term" value="P:bacterial-type flagellum-dependent cell motility"/>
    <property type="evidence" value="ECO:0007669"/>
    <property type="project" value="InterPro"/>
</dbReference>
<evidence type="ECO:0000256" key="9">
    <source>
        <dbReference type="ARBA" id="ARBA00023225"/>
    </source>
</evidence>
<keyword evidence="7" id="KW-1005">Bacterial flagellum biogenesis</keyword>
<evidence type="ECO:0000313" key="13">
    <source>
        <dbReference type="Proteomes" id="UP000244441"/>
    </source>
</evidence>
<evidence type="ECO:0000256" key="8">
    <source>
        <dbReference type="ARBA" id="ARBA00022927"/>
    </source>
</evidence>
<reference evidence="12 13" key="1">
    <citation type="submission" date="2018-01" db="EMBL/GenBank/DDBJ databases">
        <title>Genome sequence of a Cantenovulum-like bacteria.</title>
        <authorList>
            <person name="Tan W.R."/>
            <person name="Lau N.-S."/>
            <person name="Go F."/>
            <person name="Amirul A.-A.A."/>
        </authorList>
    </citation>
    <scope>NUCLEOTIDE SEQUENCE [LARGE SCALE GENOMIC DNA]</scope>
    <source>
        <strain evidence="12 13">CCB-QB4</strain>
    </source>
</reference>
<comment type="subcellular location">
    <subcellularLocation>
        <location evidence="2">Cytoplasm</location>
    </subcellularLocation>
</comment>
<protein>
    <recommendedName>
        <fullName evidence="4">Flagellar assembly protein FliH</fullName>
    </recommendedName>
</protein>
<dbReference type="GO" id="GO:0044781">
    <property type="term" value="P:bacterial-type flagellum organization"/>
    <property type="evidence" value="ECO:0007669"/>
    <property type="project" value="UniProtKB-KW"/>
</dbReference>